<dbReference type="Proteomes" id="UP000540787">
    <property type="component" value="Unassembled WGS sequence"/>
</dbReference>
<evidence type="ECO:0000313" key="2">
    <source>
        <dbReference type="EMBL" id="MBB6132413.1"/>
    </source>
</evidence>
<keyword evidence="1" id="KW-0812">Transmembrane</keyword>
<sequence>MDGTNKAVTPGSAWSRTHWIALSLTFAVCSLAIMWARWGGTVEDSLAYFNTARYLRGELPFSALRAPFPYRVTMPALAAFMPGDVRNAFAILNWLATAGTAIVLARVVQAAGGNRRQTLLAGLLFILSVPTFWYAPYLLTDPGAIFGKAVFVLGVVTCQPWIAVAGALFATTVREENILLLGWLLVFGRVGLVRGILALAVAALWLVSVRWWLFSGLPSYVWMPNIGTVIAALRDNRSLLSLISAAMIVIPLTVLGWKRVPDRIKPLKGILLMMAIPPLYAALSVRIEGRAIWSLYPFLIPIAVFARLPWLAARKNAARAGANAV</sequence>
<protein>
    <recommendedName>
        <fullName evidence="4">DUF2029 domain-containing protein</fullName>
    </recommendedName>
</protein>
<organism evidence="2 3">
    <name type="scientific">Massilia aurea</name>
    <dbReference type="NCBI Taxonomy" id="373040"/>
    <lineage>
        <taxon>Bacteria</taxon>
        <taxon>Pseudomonadati</taxon>
        <taxon>Pseudomonadota</taxon>
        <taxon>Betaproteobacteria</taxon>
        <taxon>Burkholderiales</taxon>
        <taxon>Oxalobacteraceae</taxon>
        <taxon>Telluria group</taxon>
        <taxon>Massilia</taxon>
    </lineage>
</organism>
<feature type="transmembrane region" description="Helical" evidence="1">
    <location>
        <begin position="239"/>
        <end position="257"/>
    </location>
</feature>
<feature type="transmembrane region" description="Helical" evidence="1">
    <location>
        <begin position="293"/>
        <end position="313"/>
    </location>
</feature>
<feature type="transmembrane region" description="Helical" evidence="1">
    <location>
        <begin position="269"/>
        <end position="287"/>
    </location>
</feature>
<feature type="transmembrane region" description="Helical" evidence="1">
    <location>
        <begin position="88"/>
        <end position="107"/>
    </location>
</feature>
<evidence type="ECO:0000313" key="3">
    <source>
        <dbReference type="Proteomes" id="UP000540787"/>
    </source>
</evidence>
<comment type="caution">
    <text evidence="2">The sequence shown here is derived from an EMBL/GenBank/DDBJ whole genome shotgun (WGS) entry which is preliminary data.</text>
</comment>
<reference evidence="2 3" key="1">
    <citation type="submission" date="2020-08" db="EMBL/GenBank/DDBJ databases">
        <title>The Agave Microbiome: Exploring the role of microbial communities in plant adaptations to desert environments.</title>
        <authorList>
            <person name="Partida-Martinez L.P."/>
        </authorList>
    </citation>
    <scope>NUCLEOTIDE SEQUENCE [LARGE SCALE GENOMIC DNA]</scope>
    <source>
        <strain evidence="2 3">AT3.2</strain>
    </source>
</reference>
<dbReference type="RefSeq" id="WP_183550563.1">
    <property type="nucleotide sequence ID" value="NZ_JACHBX010000001.1"/>
</dbReference>
<dbReference type="AlphaFoldDB" id="A0A7W9U6B4"/>
<feature type="transmembrane region" description="Helical" evidence="1">
    <location>
        <begin position="145"/>
        <end position="170"/>
    </location>
</feature>
<dbReference type="EMBL" id="JACHBX010000001">
    <property type="protein sequence ID" value="MBB6132413.1"/>
    <property type="molecule type" value="Genomic_DNA"/>
</dbReference>
<gene>
    <name evidence="2" type="ORF">HD842_000524</name>
</gene>
<feature type="transmembrane region" description="Helical" evidence="1">
    <location>
        <begin position="19"/>
        <end position="38"/>
    </location>
</feature>
<keyword evidence="1" id="KW-1133">Transmembrane helix</keyword>
<evidence type="ECO:0000256" key="1">
    <source>
        <dbReference type="SAM" id="Phobius"/>
    </source>
</evidence>
<name>A0A7W9U6B4_9BURK</name>
<evidence type="ECO:0008006" key="4">
    <source>
        <dbReference type="Google" id="ProtNLM"/>
    </source>
</evidence>
<keyword evidence="1" id="KW-0472">Membrane</keyword>
<accession>A0A7W9U6B4</accession>
<keyword evidence="3" id="KW-1185">Reference proteome</keyword>
<feature type="transmembrane region" description="Helical" evidence="1">
    <location>
        <begin position="119"/>
        <end position="139"/>
    </location>
</feature>
<proteinExistence type="predicted"/>